<evidence type="ECO:0000313" key="2">
    <source>
        <dbReference type="Proteomes" id="UP000654471"/>
    </source>
</evidence>
<gene>
    <name evidence="1" type="ORF">GCM10010211_76340</name>
</gene>
<reference evidence="2" key="1">
    <citation type="journal article" date="2019" name="Int. J. Syst. Evol. Microbiol.">
        <title>The Global Catalogue of Microorganisms (GCM) 10K type strain sequencing project: providing services to taxonomists for standard genome sequencing and annotation.</title>
        <authorList>
            <consortium name="The Broad Institute Genomics Platform"/>
            <consortium name="The Broad Institute Genome Sequencing Center for Infectious Disease"/>
            <person name="Wu L."/>
            <person name="Ma J."/>
        </authorList>
    </citation>
    <scope>NUCLEOTIDE SEQUENCE [LARGE SCALE GENOMIC DNA]</scope>
    <source>
        <strain evidence="2">JCM 3399</strain>
    </source>
</reference>
<dbReference type="Proteomes" id="UP000654471">
    <property type="component" value="Unassembled WGS sequence"/>
</dbReference>
<sequence>MLRTTFAVLHQPWTTCSDTLTRSTEPDPAEPATHGCTVRGSRALLRPPLRNIRHHRPCNKATFLHGFLSTPPRR</sequence>
<accession>A0ABQ2VMU7</accession>
<protein>
    <recommendedName>
        <fullName evidence="3">Secreted protein</fullName>
    </recommendedName>
</protein>
<dbReference type="EMBL" id="BMRP01000056">
    <property type="protein sequence ID" value="GGU97746.1"/>
    <property type="molecule type" value="Genomic_DNA"/>
</dbReference>
<keyword evidence="2" id="KW-1185">Reference proteome</keyword>
<name>A0ABQ2VMU7_9ACTN</name>
<organism evidence="1 2">
    <name type="scientific">Streptomyces albospinus</name>
    <dbReference type="NCBI Taxonomy" id="285515"/>
    <lineage>
        <taxon>Bacteria</taxon>
        <taxon>Bacillati</taxon>
        <taxon>Actinomycetota</taxon>
        <taxon>Actinomycetes</taxon>
        <taxon>Kitasatosporales</taxon>
        <taxon>Streptomycetaceae</taxon>
        <taxon>Streptomyces</taxon>
    </lineage>
</organism>
<comment type="caution">
    <text evidence="1">The sequence shown here is derived from an EMBL/GenBank/DDBJ whole genome shotgun (WGS) entry which is preliminary data.</text>
</comment>
<evidence type="ECO:0000313" key="1">
    <source>
        <dbReference type="EMBL" id="GGU97746.1"/>
    </source>
</evidence>
<proteinExistence type="predicted"/>
<evidence type="ECO:0008006" key="3">
    <source>
        <dbReference type="Google" id="ProtNLM"/>
    </source>
</evidence>